<dbReference type="CDD" id="cd03416">
    <property type="entry name" value="CbiX_SirB_N"/>
    <property type="match status" value="1"/>
</dbReference>
<evidence type="ECO:0000256" key="1">
    <source>
        <dbReference type="ARBA" id="ARBA00022723"/>
    </source>
</evidence>
<dbReference type="EMBL" id="FXTI01000014">
    <property type="protein sequence ID" value="SMO92333.1"/>
    <property type="molecule type" value="Genomic_DNA"/>
</dbReference>
<dbReference type="InterPro" id="IPR050963">
    <property type="entry name" value="Sirohydro_Cobaltochel/CbiX"/>
</dbReference>
<dbReference type="PANTHER" id="PTHR33542:SF3">
    <property type="entry name" value="SIROHYDROCHLORIN FERROCHELATASE, CHLOROPLASTIC"/>
    <property type="match status" value="1"/>
</dbReference>
<accession>A0A521F835</accession>
<dbReference type="Pfam" id="PF01903">
    <property type="entry name" value="CbiX"/>
    <property type="match status" value="2"/>
</dbReference>
<dbReference type="GO" id="GO:0016829">
    <property type="term" value="F:lyase activity"/>
    <property type="evidence" value="ECO:0007669"/>
    <property type="project" value="UniProtKB-KW"/>
</dbReference>
<dbReference type="GO" id="GO:0046872">
    <property type="term" value="F:metal ion binding"/>
    <property type="evidence" value="ECO:0007669"/>
    <property type="project" value="UniProtKB-KW"/>
</dbReference>
<keyword evidence="1" id="KW-0479">Metal-binding</keyword>
<gene>
    <name evidence="3" type="ORF">SAMN06264849_11474</name>
</gene>
<dbReference type="Gene3D" id="3.40.50.1400">
    <property type="match status" value="2"/>
</dbReference>
<keyword evidence="4" id="KW-1185">Reference proteome</keyword>
<name>A0A521F835_9BACL</name>
<keyword evidence="2" id="KW-0456">Lyase</keyword>
<protein>
    <submittedName>
        <fullName evidence="3">Sirohydrochlorin ferrochelatase</fullName>
    </submittedName>
</protein>
<dbReference type="AlphaFoldDB" id="A0A521F835"/>
<dbReference type="RefSeq" id="WP_185956361.1">
    <property type="nucleotide sequence ID" value="NZ_FXTI01000014.1"/>
</dbReference>
<evidence type="ECO:0000313" key="4">
    <source>
        <dbReference type="Proteomes" id="UP000315636"/>
    </source>
</evidence>
<organism evidence="3 4">
    <name type="scientific">Melghirimyces algeriensis</name>
    <dbReference type="NCBI Taxonomy" id="910412"/>
    <lineage>
        <taxon>Bacteria</taxon>
        <taxon>Bacillati</taxon>
        <taxon>Bacillota</taxon>
        <taxon>Bacilli</taxon>
        <taxon>Bacillales</taxon>
        <taxon>Thermoactinomycetaceae</taxon>
        <taxon>Melghirimyces</taxon>
    </lineage>
</organism>
<proteinExistence type="predicted"/>
<evidence type="ECO:0000256" key="2">
    <source>
        <dbReference type="ARBA" id="ARBA00023239"/>
    </source>
</evidence>
<dbReference type="Proteomes" id="UP000315636">
    <property type="component" value="Unassembled WGS sequence"/>
</dbReference>
<sequence length="251" mass="28670">MASGKEGVLVLAHGSPNPEWNRLVENAVRQVKTKLPITVGYLESVTGQSISDGIYFLEKKGVERILTVPLFVSSGSTHLEEIQYALGIKRFSRIRTNLQRIRPQADIVWCKAMDAHPFMVRILEDRVRALLPNPEKENLLLVAHGSEKPGFRDVWEKGLQQLADHLHQRFPFQEVEISMLQVGDVREKAKTLSHLGRLLVLPVFLGRGYFTDVRIRQELEGVSGVSYGETYLPHPLVSRWVEEMVERWRNV</sequence>
<reference evidence="3 4" key="1">
    <citation type="submission" date="2017-05" db="EMBL/GenBank/DDBJ databases">
        <authorList>
            <person name="Varghese N."/>
            <person name="Submissions S."/>
        </authorList>
    </citation>
    <scope>NUCLEOTIDE SEQUENCE [LARGE SCALE GENOMIC DNA]</scope>
    <source>
        <strain evidence="3 4">DSM 45474</strain>
    </source>
</reference>
<evidence type="ECO:0000313" key="3">
    <source>
        <dbReference type="EMBL" id="SMO92333.1"/>
    </source>
</evidence>
<dbReference type="SUPFAM" id="SSF53800">
    <property type="entry name" value="Chelatase"/>
    <property type="match status" value="1"/>
</dbReference>
<dbReference type="PANTHER" id="PTHR33542">
    <property type="entry name" value="SIROHYDROCHLORIN FERROCHELATASE, CHLOROPLASTIC"/>
    <property type="match status" value="1"/>
</dbReference>
<dbReference type="InterPro" id="IPR002762">
    <property type="entry name" value="CbiX-like"/>
</dbReference>